<evidence type="ECO:0000313" key="5">
    <source>
        <dbReference type="Proteomes" id="UP000433876"/>
    </source>
</evidence>
<feature type="transmembrane region" description="Helical" evidence="2">
    <location>
        <begin position="282"/>
        <end position="306"/>
    </location>
</feature>
<organism evidence="4 5">
    <name type="scientific">Sordaria macrospora</name>
    <dbReference type="NCBI Taxonomy" id="5147"/>
    <lineage>
        <taxon>Eukaryota</taxon>
        <taxon>Fungi</taxon>
        <taxon>Dikarya</taxon>
        <taxon>Ascomycota</taxon>
        <taxon>Pezizomycotina</taxon>
        <taxon>Sordariomycetes</taxon>
        <taxon>Sordariomycetidae</taxon>
        <taxon>Sordariales</taxon>
        <taxon>Sordariaceae</taxon>
        <taxon>Sordaria</taxon>
    </lineage>
</organism>
<dbReference type="EMBL" id="NMPR01000048">
    <property type="protein sequence ID" value="KAA8632790.1"/>
    <property type="molecule type" value="Genomic_DNA"/>
</dbReference>
<evidence type="ECO:0000313" key="4">
    <source>
        <dbReference type="EMBL" id="KAA8632790.1"/>
    </source>
</evidence>
<feature type="compositionally biased region" description="Low complexity" evidence="1">
    <location>
        <begin position="220"/>
        <end position="265"/>
    </location>
</feature>
<accession>A0A8S8ZV17</accession>
<feature type="chain" id="PRO_5035880482" evidence="3">
    <location>
        <begin position="29"/>
        <end position="319"/>
    </location>
</feature>
<gene>
    <name evidence="4" type="ORF">SMACR_01021</name>
</gene>
<sequence>MKSRPTSLGPATILLLLVVLLLLQVVSSLGSTIDTTASVLSVNNNKNKPLPEDDKAIERSRLPYTYKHVARQKDYNDEYVEDWFASILYPKLKTGNHEPEIFYRGDTVVVTYLSSFHEAHLDVFCYNDTKQSGGENLTWPLNDHSIPTFNGTRPVQLYFDIPEGFNVTICTMRLGGRTKGDLVYASIVASEDVPFKYVNRHRDGPALIFSLTGVVTEGTDTGAGSTTSTILSTVSSPTASSSTSSLGQGATATTTGTQTQTNSAGPISKEESNSGTSLNPTALAGIGAGAGVAVVAIARHLFLLLLESKIEERKKRGSR</sequence>
<evidence type="ECO:0000256" key="3">
    <source>
        <dbReference type="SAM" id="SignalP"/>
    </source>
</evidence>
<feature type="region of interest" description="Disordered" evidence="1">
    <location>
        <begin position="220"/>
        <end position="276"/>
    </location>
</feature>
<evidence type="ECO:0000256" key="2">
    <source>
        <dbReference type="SAM" id="Phobius"/>
    </source>
</evidence>
<evidence type="ECO:0000256" key="1">
    <source>
        <dbReference type="SAM" id="MobiDB-lite"/>
    </source>
</evidence>
<protein>
    <submittedName>
        <fullName evidence="4">Uncharacterized protein</fullName>
    </submittedName>
</protein>
<keyword evidence="3" id="KW-0732">Signal</keyword>
<name>A0A8S8ZV17_SORMA</name>
<keyword evidence="2" id="KW-1133">Transmembrane helix</keyword>
<keyword evidence="2" id="KW-0812">Transmembrane</keyword>
<dbReference type="VEuPathDB" id="FungiDB:SMAC_01021"/>
<feature type="signal peptide" evidence="3">
    <location>
        <begin position="1"/>
        <end position="28"/>
    </location>
</feature>
<keyword evidence="2" id="KW-0472">Membrane</keyword>
<proteinExistence type="predicted"/>
<comment type="caution">
    <text evidence="4">The sequence shown here is derived from an EMBL/GenBank/DDBJ whole genome shotgun (WGS) entry which is preliminary data.</text>
</comment>
<dbReference type="AlphaFoldDB" id="A0A8S8ZV17"/>
<dbReference type="Proteomes" id="UP000433876">
    <property type="component" value="Unassembled WGS sequence"/>
</dbReference>
<reference evidence="4 5" key="1">
    <citation type="submission" date="2017-07" db="EMBL/GenBank/DDBJ databases">
        <title>Genome sequence of the Sordaria macrospora wild type strain R19027.</title>
        <authorList>
            <person name="Nowrousian M."/>
            <person name="Teichert I."/>
            <person name="Kueck U."/>
        </authorList>
    </citation>
    <scope>NUCLEOTIDE SEQUENCE [LARGE SCALE GENOMIC DNA]</scope>
    <source>
        <strain evidence="4 5">R19027</strain>
        <tissue evidence="4">Mycelium</tissue>
    </source>
</reference>